<dbReference type="Proteomes" id="UP000033551">
    <property type="component" value="Unassembled WGS sequence"/>
</dbReference>
<dbReference type="PANTHER" id="PTHR46193">
    <property type="entry name" value="6-PHOSPHOGLUCONATE PHOSPHATASE"/>
    <property type="match status" value="1"/>
</dbReference>
<accession>A0A0F4JNW6</accession>
<dbReference type="PATRIC" id="fig|68223.7.peg.4978"/>
<evidence type="ECO:0000313" key="6">
    <source>
        <dbReference type="EMBL" id="KJY36057.1"/>
    </source>
</evidence>
<name>A0A0F4JNW6_9ACTN</name>
<dbReference type="RefSeq" id="WP_045946815.1">
    <property type="nucleotide sequence ID" value="NZ_JZWV01000181.1"/>
</dbReference>
<sequence length="256" mass="26557">MTAPSGVVLDTDGVLLATAPHHAAAWKEAFDGCLAHWSTRRPGGAGARPFDAAREYRELVDGRSRLDGVRAFLTARGITLPPGTPEDPPGCDTVRAVAARKERAFAGMVRTAGADAFDDVRPALRRLREMNLGCAAVSASRHARSLLEAADLIGLLDVVVDGEDAAALSLPGKPAPALFLEAARRLGVEPGRAAVVEDALAGVEAGRRGGFRPVVGLARDRDPRTEHALRAHGADLVLPGLGGLPAALEAFTGGPP</sequence>
<dbReference type="SFLD" id="SFLDG01129">
    <property type="entry name" value="C1.5:_HAD__Beta-PGM__Phosphata"/>
    <property type="match status" value="1"/>
</dbReference>
<keyword evidence="4" id="KW-0460">Magnesium</keyword>
<proteinExistence type="inferred from homology"/>
<keyword evidence="7" id="KW-1185">Reference proteome</keyword>
<reference evidence="6 7" key="1">
    <citation type="submission" date="2015-02" db="EMBL/GenBank/DDBJ databases">
        <authorList>
            <person name="Ju K.-S."/>
            <person name="Doroghazi J.R."/>
            <person name="Metcalf W."/>
        </authorList>
    </citation>
    <scope>NUCLEOTIDE SEQUENCE [LARGE SCALE GENOMIC DNA]</scope>
    <source>
        <strain evidence="6 7">NRRL ISP-5550</strain>
    </source>
</reference>
<keyword evidence="3" id="KW-0479">Metal-binding</keyword>
<evidence type="ECO:0000256" key="5">
    <source>
        <dbReference type="ARBA" id="ARBA00023277"/>
    </source>
</evidence>
<dbReference type="NCBIfam" id="TIGR01509">
    <property type="entry name" value="HAD-SF-IA-v3"/>
    <property type="match status" value="1"/>
</dbReference>
<evidence type="ECO:0000256" key="3">
    <source>
        <dbReference type="ARBA" id="ARBA00022723"/>
    </source>
</evidence>
<dbReference type="GO" id="GO:0046872">
    <property type="term" value="F:metal ion binding"/>
    <property type="evidence" value="ECO:0007669"/>
    <property type="project" value="UniProtKB-KW"/>
</dbReference>
<dbReference type="SUPFAM" id="SSF56784">
    <property type="entry name" value="HAD-like"/>
    <property type="match status" value="1"/>
</dbReference>
<organism evidence="6 7">
    <name type="scientific">Streptomyces katrae</name>
    <dbReference type="NCBI Taxonomy" id="68223"/>
    <lineage>
        <taxon>Bacteria</taxon>
        <taxon>Bacillati</taxon>
        <taxon>Actinomycetota</taxon>
        <taxon>Actinomycetes</taxon>
        <taxon>Kitasatosporales</taxon>
        <taxon>Streptomycetaceae</taxon>
        <taxon>Streptomyces</taxon>
    </lineage>
</organism>
<evidence type="ECO:0008006" key="8">
    <source>
        <dbReference type="Google" id="ProtNLM"/>
    </source>
</evidence>
<dbReference type="InterPro" id="IPR023214">
    <property type="entry name" value="HAD_sf"/>
</dbReference>
<comment type="cofactor">
    <cofactor evidence="1">
        <name>Mg(2+)</name>
        <dbReference type="ChEBI" id="CHEBI:18420"/>
    </cofactor>
</comment>
<comment type="caution">
    <text evidence="6">The sequence shown here is derived from an EMBL/GenBank/DDBJ whole genome shotgun (WGS) entry which is preliminary data.</text>
</comment>
<dbReference type="Gene3D" id="3.40.50.1000">
    <property type="entry name" value="HAD superfamily/HAD-like"/>
    <property type="match status" value="1"/>
</dbReference>
<dbReference type="Pfam" id="PF00702">
    <property type="entry name" value="Hydrolase"/>
    <property type="match status" value="1"/>
</dbReference>
<dbReference type="InterPro" id="IPR036412">
    <property type="entry name" value="HAD-like_sf"/>
</dbReference>
<dbReference type="EMBL" id="JZWV01000181">
    <property type="protein sequence ID" value="KJY36057.1"/>
    <property type="molecule type" value="Genomic_DNA"/>
</dbReference>
<keyword evidence="5" id="KW-0119">Carbohydrate metabolism</keyword>
<dbReference type="OrthoDB" id="9797743at2"/>
<dbReference type="AlphaFoldDB" id="A0A0F4JNW6"/>
<evidence type="ECO:0000256" key="4">
    <source>
        <dbReference type="ARBA" id="ARBA00022842"/>
    </source>
</evidence>
<evidence type="ECO:0000256" key="2">
    <source>
        <dbReference type="ARBA" id="ARBA00006171"/>
    </source>
</evidence>
<dbReference type="InterPro" id="IPR051600">
    <property type="entry name" value="Beta-PGM-like"/>
</dbReference>
<evidence type="ECO:0000313" key="7">
    <source>
        <dbReference type="Proteomes" id="UP000033551"/>
    </source>
</evidence>
<dbReference type="InterPro" id="IPR023198">
    <property type="entry name" value="PGP-like_dom2"/>
</dbReference>
<dbReference type="GO" id="GO:0003824">
    <property type="term" value="F:catalytic activity"/>
    <property type="evidence" value="ECO:0007669"/>
    <property type="project" value="UniProtKB-ARBA"/>
</dbReference>
<comment type="similarity">
    <text evidence="2">Belongs to the HAD-like hydrolase superfamily. CbbY/CbbZ/Gph/YieH family.</text>
</comment>
<gene>
    <name evidence="6" type="ORF">VR44_08670</name>
</gene>
<dbReference type="InterPro" id="IPR006439">
    <property type="entry name" value="HAD-SF_hydro_IA"/>
</dbReference>
<dbReference type="Gene3D" id="1.10.150.240">
    <property type="entry name" value="Putative phosphatase, domain 2"/>
    <property type="match status" value="1"/>
</dbReference>
<dbReference type="SFLD" id="SFLDS00003">
    <property type="entry name" value="Haloacid_Dehalogenase"/>
    <property type="match status" value="1"/>
</dbReference>
<protein>
    <recommendedName>
        <fullName evidence="8">Hydrolase</fullName>
    </recommendedName>
</protein>
<dbReference type="PANTHER" id="PTHR46193:SF18">
    <property type="entry name" value="HEXITOL PHOSPHATASE B"/>
    <property type="match status" value="1"/>
</dbReference>
<evidence type="ECO:0000256" key="1">
    <source>
        <dbReference type="ARBA" id="ARBA00001946"/>
    </source>
</evidence>